<evidence type="ECO:0000313" key="3">
    <source>
        <dbReference type="Proteomes" id="UP000051048"/>
    </source>
</evidence>
<sequence>MRGSLGMEKNQKEYAYSGNKFPLRAKGSDMLKRFGIISDHIGALGDVLVSTWGTIVMSFVVVLLGVFVVFIIGSKYTEILLQNIPALVIFMLSIIGIALQVFFVNPSQGMQFKVSTHFLRRRFDRFGRTIAPEKLRPFRFAKNVDTKDVLVRDTADGITYLALYSVTGVYSPVSFDNELERYANLDANVLANLERDTTLTTAVGITRVEATKLELPDNATQAMIIERNRRYQKSIRDSNNKKIVTTMVLSAPSLEILQKRMNSLEIQFRNGLVVGYYRLSGAELKKAIKEIYM</sequence>
<name>A0A0R1TGT3_9LACO</name>
<keyword evidence="1" id="KW-0812">Transmembrane</keyword>
<feature type="transmembrane region" description="Helical" evidence="1">
    <location>
        <begin position="52"/>
        <end position="72"/>
    </location>
</feature>
<dbReference type="STRING" id="1423740.FC36_GL000857"/>
<reference evidence="2 3" key="1">
    <citation type="journal article" date="2015" name="Genome Announc.">
        <title>Expanding the biotechnology potential of lactobacilli through comparative genomics of 213 strains and associated genera.</title>
        <authorList>
            <person name="Sun Z."/>
            <person name="Harris H.M."/>
            <person name="McCann A."/>
            <person name="Guo C."/>
            <person name="Argimon S."/>
            <person name="Zhang W."/>
            <person name="Yang X."/>
            <person name="Jeffery I.B."/>
            <person name="Cooney J.C."/>
            <person name="Kagawa T.F."/>
            <person name="Liu W."/>
            <person name="Song Y."/>
            <person name="Salvetti E."/>
            <person name="Wrobel A."/>
            <person name="Rasinkangas P."/>
            <person name="Parkhill J."/>
            <person name="Rea M.C."/>
            <person name="O'Sullivan O."/>
            <person name="Ritari J."/>
            <person name="Douillard F.P."/>
            <person name="Paul Ross R."/>
            <person name="Yang R."/>
            <person name="Briner A.E."/>
            <person name="Felis G.E."/>
            <person name="de Vos W.M."/>
            <person name="Barrangou R."/>
            <person name="Klaenhammer T.R."/>
            <person name="Caufield P.W."/>
            <person name="Cui Y."/>
            <person name="Zhang H."/>
            <person name="O'Toole P.W."/>
        </authorList>
    </citation>
    <scope>NUCLEOTIDE SEQUENCE [LARGE SCALE GENOMIC DNA]</scope>
    <source>
        <strain evidence="2 3">DSM 15833</strain>
    </source>
</reference>
<accession>A0A0R1TGT3</accession>
<dbReference type="AlphaFoldDB" id="A0A0R1TGT3"/>
<dbReference type="Proteomes" id="UP000051048">
    <property type="component" value="Unassembled WGS sequence"/>
</dbReference>
<evidence type="ECO:0000313" key="2">
    <source>
        <dbReference type="EMBL" id="KRL79204.1"/>
    </source>
</evidence>
<protein>
    <submittedName>
        <fullName evidence="2">Uncharacterized protein</fullName>
    </submittedName>
</protein>
<feature type="transmembrane region" description="Helical" evidence="1">
    <location>
        <begin position="84"/>
        <end position="103"/>
    </location>
</feature>
<dbReference type="PATRIC" id="fig|1423740.3.peg.911"/>
<dbReference type="EMBL" id="AZFH01000120">
    <property type="protein sequence ID" value="KRL79204.1"/>
    <property type="molecule type" value="Genomic_DNA"/>
</dbReference>
<keyword evidence="1" id="KW-1133">Transmembrane helix</keyword>
<gene>
    <name evidence="2" type="ORF">FC36_GL000857</name>
</gene>
<keyword evidence="1" id="KW-0472">Membrane</keyword>
<organism evidence="2 3">
    <name type="scientific">Ligilactobacillus equi DSM 15833 = JCM 10991</name>
    <dbReference type="NCBI Taxonomy" id="1423740"/>
    <lineage>
        <taxon>Bacteria</taxon>
        <taxon>Bacillati</taxon>
        <taxon>Bacillota</taxon>
        <taxon>Bacilli</taxon>
        <taxon>Lactobacillales</taxon>
        <taxon>Lactobacillaceae</taxon>
        <taxon>Ligilactobacillus</taxon>
    </lineage>
</organism>
<proteinExistence type="predicted"/>
<evidence type="ECO:0000256" key="1">
    <source>
        <dbReference type="SAM" id="Phobius"/>
    </source>
</evidence>
<comment type="caution">
    <text evidence="2">The sequence shown here is derived from an EMBL/GenBank/DDBJ whole genome shotgun (WGS) entry which is preliminary data.</text>
</comment>